<evidence type="ECO:0000256" key="5">
    <source>
        <dbReference type="ARBA" id="ARBA00023136"/>
    </source>
</evidence>
<dbReference type="RefSeq" id="WP_062862339.1">
    <property type="nucleotide sequence ID" value="NZ_CP014869.1"/>
</dbReference>
<proteinExistence type="inferred from homology"/>
<dbReference type="InterPro" id="IPR051598">
    <property type="entry name" value="TSUP/Inactive_protease-like"/>
</dbReference>
<feature type="transmembrane region" description="Helical" evidence="6">
    <location>
        <begin position="233"/>
        <end position="255"/>
    </location>
</feature>
<keyword evidence="6" id="KW-1003">Cell membrane</keyword>
<dbReference type="AlphaFoldDB" id="A0A142NPS1"/>
<dbReference type="PANTHER" id="PTHR43701">
    <property type="entry name" value="MEMBRANE TRANSPORTER PROTEIN MJ0441-RELATED"/>
    <property type="match status" value="1"/>
</dbReference>
<keyword evidence="5 6" id="KW-0472">Membrane</keyword>
<evidence type="ECO:0000256" key="6">
    <source>
        <dbReference type="RuleBase" id="RU363041"/>
    </source>
</evidence>
<dbReference type="EMBL" id="CP014869">
    <property type="protein sequence ID" value="AMT94775.1"/>
    <property type="molecule type" value="Genomic_DNA"/>
</dbReference>
<dbReference type="GO" id="GO:0005886">
    <property type="term" value="C:plasma membrane"/>
    <property type="evidence" value="ECO:0007669"/>
    <property type="project" value="UniProtKB-SubCell"/>
</dbReference>
<evidence type="ECO:0000313" key="8">
    <source>
        <dbReference type="Proteomes" id="UP000075950"/>
    </source>
</evidence>
<sequence length="286" mass="28949">MEFLGLVLIGCFVGLTTVLFGFGGGFVTVPIITLVDADLGQDTARVAAATSALVMLVNAIVATVSTKRSTLAHLTGRWWLLGLLALGGGLGAFAGRFAPDALMQWGFVAYIAATAIDLLVRPGFFRRKSVVFDAPPGDKGVGDGTRGGGVVAGAPGEPSEGGRGIAAVWGVPIGGLASFLGVGGSVMTVPMMRRSGATMTVATALANPLTLVIMSPAVLVTILTPAAIDAPGIVGSLDLVAAAALLIGGLPIIVFLRRRVPKIPEILHAWGYFVLLLAAGVVVAVA</sequence>
<gene>
    <name evidence="7" type="ORF">A2T55_14320</name>
</gene>
<dbReference type="Pfam" id="PF01925">
    <property type="entry name" value="TauE"/>
    <property type="match status" value="1"/>
</dbReference>
<keyword evidence="4 6" id="KW-1133">Transmembrane helix</keyword>
<evidence type="ECO:0000313" key="7">
    <source>
        <dbReference type="EMBL" id="AMT94775.1"/>
    </source>
</evidence>
<feature type="transmembrane region" description="Helical" evidence="6">
    <location>
        <begin position="44"/>
        <end position="66"/>
    </location>
</feature>
<reference evidence="8" key="1">
    <citation type="submission" date="2016-03" db="EMBL/GenBank/DDBJ databases">
        <authorList>
            <person name="Ploux O."/>
        </authorList>
    </citation>
    <scope>NUCLEOTIDE SEQUENCE [LARGE SCALE GENOMIC DNA]</scope>
    <source>
        <strain evidence="8">BS258</strain>
    </source>
</reference>
<protein>
    <recommendedName>
        <fullName evidence="6">Probable membrane transporter protein</fullName>
    </recommendedName>
</protein>
<evidence type="ECO:0000256" key="3">
    <source>
        <dbReference type="ARBA" id="ARBA00022692"/>
    </source>
</evidence>
<feature type="transmembrane region" description="Helical" evidence="6">
    <location>
        <begin position="7"/>
        <end position="32"/>
    </location>
</feature>
<name>A0A142NPS1_BRELN</name>
<accession>A0A142NPS1</accession>
<comment type="subcellular location">
    <subcellularLocation>
        <location evidence="6">Cell membrane</location>
        <topology evidence="6">Multi-pass membrane protein</topology>
    </subcellularLocation>
    <subcellularLocation>
        <location evidence="1">Membrane</location>
        <topology evidence="1">Multi-pass membrane protein</topology>
    </subcellularLocation>
</comment>
<evidence type="ECO:0000256" key="4">
    <source>
        <dbReference type="ARBA" id="ARBA00022989"/>
    </source>
</evidence>
<feature type="transmembrane region" description="Helical" evidence="6">
    <location>
        <begin position="78"/>
        <end position="95"/>
    </location>
</feature>
<keyword evidence="3 6" id="KW-0812">Transmembrane</keyword>
<feature type="transmembrane region" description="Helical" evidence="6">
    <location>
        <begin position="201"/>
        <end position="227"/>
    </location>
</feature>
<feature type="transmembrane region" description="Helical" evidence="6">
    <location>
        <begin position="267"/>
        <end position="285"/>
    </location>
</feature>
<dbReference type="KEGG" id="bly:A2T55_14320"/>
<dbReference type="PANTHER" id="PTHR43701:SF2">
    <property type="entry name" value="MEMBRANE TRANSPORTER PROTEIN YJNA-RELATED"/>
    <property type="match status" value="1"/>
</dbReference>
<comment type="similarity">
    <text evidence="2 6">Belongs to the 4-toluene sulfonate uptake permease (TSUP) (TC 2.A.102) family.</text>
</comment>
<evidence type="ECO:0000256" key="2">
    <source>
        <dbReference type="ARBA" id="ARBA00009142"/>
    </source>
</evidence>
<dbReference type="Proteomes" id="UP000075950">
    <property type="component" value="Chromosome"/>
</dbReference>
<evidence type="ECO:0000256" key="1">
    <source>
        <dbReference type="ARBA" id="ARBA00004141"/>
    </source>
</evidence>
<organism evidence="7 8">
    <name type="scientific">Brevibacterium linens</name>
    <dbReference type="NCBI Taxonomy" id="1703"/>
    <lineage>
        <taxon>Bacteria</taxon>
        <taxon>Bacillati</taxon>
        <taxon>Actinomycetota</taxon>
        <taxon>Actinomycetes</taxon>
        <taxon>Micrococcales</taxon>
        <taxon>Brevibacteriaceae</taxon>
        <taxon>Brevibacterium</taxon>
    </lineage>
</organism>
<dbReference type="InterPro" id="IPR002781">
    <property type="entry name" value="TM_pro_TauE-like"/>
</dbReference>